<name>A0A9W9S8R5_9EURO</name>
<dbReference type="AlphaFoldDB" id="A0A9W9S8R5"/>
<evidence type="ECO:0000313" key="1">
    <source>
        <dbReference type="EMBL" id="KAJ5372709.1"/>
    </source>
</evidence>
<dbReference type="GeneID" id="81461628"/>
<gene>
    <name evidence="1" type="ORF">N7517_004715</name>
</gene>
<comment type="caution">
    <text evidence="1">The sequence shown here is derived from an EMBL/GenBank/DDBJ whole genome shotgun (WGS) entry which is preliminary data.</text>
</comment>
<reference evidence="1" key="2">
    <citation type="journal article" date="2023" name="IMA Fungus">
        <title>Comparative genomic study of the Penicillium genus elucidates a diverse pangenome and 15 lateral gene transfer events.</title>
        <authorList>
            <person name="Petersen C."/>
            <person name="Sorensen T."/>
            <person name="Nielsen M.R."/>
            <person name="Sondergaard T.E."/>
            <person name="Sorensen J.L."/>
            <person name="Fitzpatrick D.A."/>
            <person name="Frisvad J.C."/>
            <person name="Nielsen K.L."/>
        </authorList>
    </citation>
    <scope>NUCLEOTIDE SEQUENCE</scope>
    <source>
        <strain evidence="1">IBT 3081</strain>
    </source>
</reference>
<keyword evidence="2" id="KW-1185">Reference proteome</keyword>
<dbReference type="RefSeq" id="XP_056578695.1">
    <property type="nucleotide sequence ID" value="XM_056722445.1"/>
</dbReference>
<organism evidence="1 2">
    <name type="scientific">Penicillium concentricum</name>
    <dbReference type="NCBI Taxonomy" id="293559"/>
    <lineage>
        <taxon>Eukaryota</taxon>
        <taxon>Fungi</taxon>
        <taxon>Dikarya</taxon>
        <taxon>Ascomycota</taxon>
        <taxon>Pezizomycotina</taxon>
        <taxon>Eurotiomycetes</taxon>
        <taxon>Eurotiomycetidae</taxon>
        <taxon>Eurotiales</taxon>
        <taxon>Aspergillaceae</taxon>
        <taxon>Penicillium</taxon>
    </lineage>
</organism>
<reference evidence="1" key="1">
    <citation type="submission" date="2022-12" db="EMBL/GenBank/DDBJ databases">
        <authorList>
            <person name="Petersen C."/>
        </authorList>
    </citation>
    <scope>NUCLEOTIDE SEQUENCE</scope>
    <source>
        <strain evidence="1">IBT 3081</strain>
    </source>
</reference>
<proteinExistence type="predicted"/>
<accession>A0A9W9S8R5</accession>
<protein>
    <submittedName>
        <fullName evidence="1">Uncharacterized protein</fullName>
    </submittedName>
</protein>
<evidence type="ECO:0000313" key="2">
    <source>
        <dbReference type="Proteomes" id="UP001147752"/>
    </source>
</evidence>
<dbReference type="Proteomes" id="UP001147752">
    <property type="component" value="Unassembled WGS sequence"/>
</dbReference>
<dbReference type="EMBL" id="JAPZBT010000002">
    <property type="protein sequence ID" value="KAJ5372709.1"/>
    <property type="molecule type" value="Genomic_DNA"/>
</dbReference>
<sequence length="76" mass="8906">MRSVRLIVAQYARTHNIPSTDGLRQMEHRIDLLLRKLDHIRVEEENDGAIEQDLLRQLVQAIRGYEKRGSWDVLLG</sequence>